<dbReference type="AlphaFoldDB" id="A0A9P0IYL2"/>
<dbReference type="EMBL" id="OU899035">
    <property type="protein sequence ID" value="CAH1723597.1"/>
    <property type="molecule type" value="Genomic_DNA"/>
</dbReference>
<keyword evidence="4" id="KW-1185">Reference proteome</keyword>
<evidence type="ECO:0000313" key="3">
    <source>
        <dbReference type="EMBL" id="CAH1723597.1"/>
    </source>
</evidence>
<reference evidence="3" key="2">
    <citation type="submission" date="2022-10" db="EMBL/GenBank/DDBJ databases">
        <authorList>
            <consortium name="ENA_rothamsted_submissions"/>
            <consortium name="culmorum"/>
            <person name="King R."/>
        </authorList>
    </citation>
    <scope>NUCLEOTIDE SEQUENCE</scope>
</reference>
<proteinExistence type="predicted"/>
<accession>A0A9P0IYL2</accession>
<feature type="signal peptide" evidence="2">
    <location>
        <begin position="1"/>
        <end position="29"/>
    </location>
</feature>
<organism evidence="3 4">
    <name type="scientific">Aphis gossypii</name>
    <name type="common">Cotton aphid</name>
    <dbReference type="NCBI Taxonomy" id="80765"/>
    <lineage>
        <taxon>Eukaryota</taxon>
        <taxon>Metazoa</taxon>
        <taxon>Ecdysozoa</taxon>
        <taxon>Arthropoda</taxon>
        <taxon>Hexapoda</taxon>
        <taxon>Insecta</taxon>
        <taxon>Pterygota</taxon>
        <taxon>Neoptera</taxon>
        <taxon>Paraneoptera</taxon>
        <taxon>Hemiptera</taxon>
        <taxon>Sternorrhyncha</taxon>
        <taxon>Aphidomorpha</taxon>
        <taxon>Aphidoidea</taxon>
        <taxon>Aphididae</taxon>
        <taxon>Aphidini</taxon>
        <taxon>Aphis</taxon>
        <taxon>Aphis</taxon>
    </lineage>
</organism>
<gene>
    <name evidence="3" type="ORF">APHIGO_LOCUS5223</name>
</gene>
<keyword evidence="1" id="KW-0472">Membrane</keyword>
<sequence length="170" mass="19968">MKAIKMRASSFSFSLLLVLISVYHPPSHHNTHGSSTHSTQVPPRRTPAQFFPLIFPSNTHPFDWWRARMFGHIPSILRFLYFFLFSFFLSPPRRALFLLTLKYESPFPIHCLPNTSTFAKPTADTWTSKSQSLITIQIIRLYYYLYDCQLVNLLIINHLYSKRTNELLRS</sequence>
<name>A0A9P0IYL2_APHGO</name>
<evidence type="ECO:0000313" key="4">
    <source>
        <dbReference type="Proteomes" id="UP001154329"/>
    </source>
</evidence>
<protein>
    <submittedName>
        <fullName evidence="3">Uncharacterized protein</fullName>
    </submittedName>
</protein>
<reference evidence="3" key="1">
    <citation type="submission" date="2022-02" db="EMBL/GenBank/DDBJ databases">
        <authorList>
            <person name="King R."/>
        </authorList>
    </citation>
    <scope>NUCLEOTIDE SEQUENCE</scope>
</reference>
<feature type="chain" id="PRO_5040184107" evidence="2">
    <location>
        <begin position="30"/>
        <end position="170"/>
    </location>
</feature>
<evidence type="ECO:0000256" key="2">
    <source>
        <dbReference type="SAM" id="SignalP"/>
    </source>
</evidence>
<evidence type="ECO:0000256" key="1">
    <source>
        <dbReference type="SAM" id="Phobius"/>
    </source>
</evidence>
<keyword evidence="1" id="KW-0812">Transmembrane</keyword>
<feature type="transmembrane region" description="Helical" evidence="1">
    <location>
        <begin position="69"/>
        <end position="89"/>
    </location>
</feature>
<keyword evidence="1" id="KW-1133">Transmembrane helix</keyword>
<dbReference type="Proteomes" id="UP001154329">
    <property type="component" value="Chromosome 2"/>
</dbReference>
<keyword evidence="2" id="KW-0732">Signal</keyword>